<dbReference type="EMBL" id="VOFY01000001">
    <property type="protein sequence ID" value="KAA8595461.1"/>
    <property type="molecule type" value="Genomic_DNA"/>
</dbReference>
<evidence type="ECO:0000313" key="3">
    <source>
        <dbReference type="Proteomes" id="UP000327493"/>
    </source>
</evidence>
<dbReference type="Proteomes" id="UP000327493">
    <property type="component" value="Chromosome 1"/>
</dbReference>
<keyword evidence="3" id="KW-1185">Reference proteome</keyword>
<feature type="compositionally biased region" description="Polar residues" evidence="1">
    <location>
        <begin position="10"/>
        <end position="23"/>
    </location>
</feature>
<organism evidence="2 3">
    <name type="scientific">Etheostoma spectabile</name>
    <name type="common">orangethroat darter</name>
    <dbReference type="NCBI Taxonomy" id="54343"/>
    <lineage>
        <taxon>Eukaryota</taxon>
        <taxon>Metazoa</taxon>
        <taxon>Chordata</taxon>
        <taxon>Craniata</taxon>
        <taxon>Vertebrata</taxon>
        <taxon>Euteleostomi</taxon>
        <taxon>Actinopterygii</taxon>
        <taxon>Neopterygii</taxon>
        <taxon>Teleostei</taxon>
        <taxon>Neoteleostei</taxon>
        <taxon>Acanthomorphata</taxon>
        <taxon>Eupercaria</taxon>
        <taxon>Perciformes</taxon>
        <taxon>Percoidei</taxon>
        <taxon>Percidae</taxon>
        <taxon>Etheostomatinae</taxon>
        <taxon>Etheostoma</taxon>
    </lineage>
</organism>
<reference evidence="2 3" key="1">
    <citation type="submission" date="2019-08" db="EMBL/GenBank/DDBJ databases">
        <title>A chromosome-level genome assembly, high-density linkage maps, and genome scans reveal the genomic architecture of hybrid incompatibilities underlying speciation via character displacement in darters (Percidae: Etheostominae).</title>
        <authorList>
            <person name="Moran R.L."/>
            <person name="Catchen J.M."/>
            <person name="Fuller R.C."/>
        </authorList>
    </citation>
    <scope>NUCLEOTIDE SEQUENCE [LARGE SCALE GENOMIC DNA]</scope>
    <source>
        <strain evidence="2">EspeVRDwgs_2016</strain>
        <tissue evidence="2">Muscle</tissue>
    </source>
</reference>
<name>A0A5J5DQE7_9PERO</name>
<evidence type="ECO:0000313" key="2">
    <source>
        <dbReference type="EMBL" id="KAA8595461.1"/>
    </source>
</evidence>
<sequence>MERMLKKKTNYSTTSMQTCQRSSSLQMAIATRVLPESRPFEEISRGSRRLKFFGNPKLPKHSHGIVSFSENKDNAR</sequence>
<evidence type="ECO:0000256" key="1">
    <source>
        <dbReference type="SAM" id="MobiDB-lite"/>
    </source>
</evidence>
<feature type="region of interest" description="Disordered" evidence="1">
    <location>
        <begin position="1"/>
        <end position="23"/>
    </location>
</feature>
<accession>A0A5J5DQE7</accession>
<gene>
    <name evidence="2" type="ORF">FQN60_010752</name>
</gene>
<comment type="caution">
    <text evidence="2">The sequence shown here is derived from an EMBL/GenBank/DDBJ whole genome shotgun (WGS) entry which is preliminary data.</text>
</comment>
<protein>
    <submittedName>
        <fullName evidence="2">Uncharacterized protein</fullName>
    </submittedName>
</protein>
<proteinExistence type="predicted"/>
<dbReference type="AlphaFoldDB" id="A0A5J5DQE7"/>